<sequence>MNNIVSNPLFKNLSTVVQQDFIEIVDKIKDNKCSKSITMPSGIGDILLHKLLQLSFPDKYNSKFFYNIAHLLDYKPFPDSVINIIFNYKLLTKLFGDKIIIYYNKRYIVKQPSISYSKLKYYDLSDYFNLLPKIKTEYIIIHTKVRFRNRDKHLIPVLKKKLSIFFSTFKCKHTIVLLGEQKIAQNRATRIIPSMTTIYNEALLLQQNNKIIDLTSEYFYNTPNIQKWKEDISLIKFSLCNIGFGQGGQFCFNLSFSPNTVYYAPSGLINFKINKKKFTVITDMDNFIQSIKQKYEFTLNT</sequence>
<gene>
    <name evidence="1" type="ORF">LCMiAC01_01410</name>
</gene>
<proteinExistence type="predicted"/>
<evidence type="ECO:0000313" key="1">
    <source>
        <dbReference type="EMBL" id="QBK88464.1"/>
    </source>
</evidence>
<accession>A0A481Z0Z4</accession>
<name>A0A481Z0Z4_9VIRU</name>
<protein>
    <submittedName>
        <fullName evidence="1">Uncharacterized protein</fullName>
    </submittedName>
</protein>
<dbReference type="EMBL" id="MK500389">
    <property type="protein sequence ID" value="QBK88464.1"/>
    <property type="molecule type" value="Genomic_DNA"/>
</dbReference>
<organism evidence="1">
    <name type="scientific">Mimivirus LCMiAC01</name>
    <dbReference type="NCBI Taxonomy" id="2506608"/>
    <lineage>
        <taxon>Viruses</taxon>
        <taxon>Varidnaviria</taxon>
        <taxon>Bamfordvirae</taxon>
        <taxon>Nucleocytoviricota</taxon>
        <taxon>Megaviricetes</taxon>
        <taxon>Imitervirales</taxon>
        <taxon>Mimiviridae</taxon>
        <taxon>Klosneuvirinae</taxon>
    </lineage>
</organism>
<reference evidence="1" key="1">
    <citation type="journal article" date="2019" name="MBio">
        <title>Virus Genomes from Deep Sea Sediments Expand the Ocean Megavirome and Support Independent Origins of Viral Gigantism.</title>
        <authorList>
            <person name="Backstrom D."/>
            <person name="Yutin N."/>
            <person name="Jorgensen S.L."/>
            <person name="Dharamshi J."/>
            <person name="Homa F."/>
            <person name="Zaremba-Niedwiedzka K."/>
            <person name="Spang A."/>
            <person name="Wolf Y.I."/>
            <person name="Koonin E.V."/>
            <person name="Ettema T.J."/>
        </authorList>
    </citation>
    <scope>NUCLEOTIDE SEQUENCE</scope>
</reference>